<evidence type="ECO:0000256" key="1">
    <source>
        <dbReference type="SAM" id="MobiDB-lite"/>
    </source>
</evidence>
<evidence type="ECO:0000313" key="2">
    <source>
        <dbReference type="EMBL" id="GCC19335.1"/>
    </source>
</evidence>
<feature type="region of interest" description="Disordered" evidence="1">
    <location>
        <begin position="19"/>
        <end position="87"/>
    </location>
</feature>
<proteinExistence type="predicted"/>
<reference evidence="2 3" key="1">
    <citation type="journal article" date="2018" name="Nat. Ecol. Evol.">
        <title>Shark genomes provide insights into elasmobranch evolution and the origin of vertebrates.</title>
        <authorList>
            <person name="Hara Y"/>
            <person name="Yamaguchi K"/>
            <person name="Onimaru K"/>
            <person name="Kadota M"/>
            <person name="Koyanagi M"/>
            <person name="Keeley SD"/>
            <person name="Tatsumi K"/>
            <person name="Tanaka K"/>
            <person name="Motone F"/>
            <person name="Kageyama Y"/>
            <person name="Nozu R"/>
            <person name="Adachi N"/>
            <person name="Nishimura O"/>
            <person name="Nakagawa R"/>
            <person name="Tanegashima C"/>
            <person name="Kiyatake I"/>
            <person name="Matsumoto R"/>
            <person name="Murakumo K"/>
            <person name="Nishida K"/>
            <person name="Terakita A"/>
            <person name="Kuratani S"/>
            <person name="Sato K"/>
            <person name="Hyodo S Kuraku.S."/>
        </authorList>
    </citation>
    <scope>NUCLEOTIDE SEQUENCE [LARGE SCALE GENOMIC DNA]</scope>
</reference>
<sequence>MEPGLCLLQTPGSLARTAPTFPCSRTGGEHRGGDGYRVNEKQIKNVSGGGERSGARGFFGGGRSPGAQQPPRAGVRSELQEAGGPAGGWICSRNITRDEVGVRNLRLNVMSKSGSRLTHHRRGY</sequence>
<accession>A0A401RME5</accession>
<organism evidence="2 3">
    <name type="scientific">Chiloscyllium punctatum</name>
    <name type="common">Brownbanded bambooshark</name>
    <name type="synonym">Hemiscyllium punctatum</name>
    <dbReference type="NCBI Taxonomy" id="137246"/>
    <lineage>
        <taxon>Eukaryota</taxon>
        <taxon>Metazoa</taxon>
        <taxon>Chordata</taxon>
        <taxon>Craniata</taxon>
        <taxon>Vertebrata</taxon>
        <taxon>Chondrichthyes</taxon>
        <taxon>Elasmobranchii</taxon>
        <taxon>Galeomorphii</taxon>
        <taxon>Galeoidea</taxon>
        <taxon>Orectolobiformes</taxon>
        <taxon>Hemiscylliidae</taxon>
        <taxon>Chiloscyllium</taxon>
    </lineage>
</organism>
<keyword evidence="3" id="KW-1185">Reference proteome</keyword>
<dbReference type="Proteomes" id="UP000287033">
    <property type="component" value="Unassembled WGS sequence"/>
</dbReference>
<evidence type="ECO:0000313" key="3">
    <source>
        <dbReference type="Proteomes" id="UP000287033"/>
    </source>
</evidence>
<comment type="caution">
    <text evidence="2">The sequence shown here is derived from an EMBL/GenBank/DDBJ whole genome shotgun (WGS) entry which is preliminary data.</text>
</comment>
<name>A0A401RME5_CHIPU</name>
<feature type="compositionally biased region" description="Basic and acidic residues" evidence="1">
    <location>
        <begin position="27"/>
        <end position="43"/>
    </location>
</feature>
<dbReference type="AlphaFoldDB" id="A0A401RME5"/>
<gene>
    <name evidence="2" type="ORF">chiPu_0018327</name>
</gene>
<dbReference type="EMBL" id="BEZZ01001543">
    <property type="protein sequence ID" value="GCC19335.1"/>
    <property type="molecule type" value="Genomic_DNA"/>
</dbReference>
<protein>
    <submittedName>
        <fullName evidence="2">Uncharacterized protein</fullName>
    </submittedName>
</protein>
<feature type="compositionally biased region" description="Gly residues" evidence="1">
    <location>
        <begin position="47"/>
        <end position="64"/>
    </location>
</feature>